<evidence type="ECO:0000313" key="2">
    <source>
        <dbReference type="Proteomes" id="UP000762676"/>
    </source>
</evidence>
<dbReference type="Proteomes" id="UP000762676">
    <property type="component" value="Unassembled WGS sequence"/>
</dbReference>
<sequence length="128" mass="14641">MMMMMMMMMHDDDDDDDDDNDDDDDDCHVTYICKDVILGLTSHVAIEFTKLQVSLWDHEKFNSRLEALHSIVDPLHVGGHIRHKHVVLAAYTDVERQKSSNHPVSSIAVAQDGTAFVTLNVSKIDRWF</sequence>
<gene>
    <name evidence="1" type="ORF">ElyMa_000810000</name>
</gene>
<evidence type="ECO:0000313" key="1">
    <source>
        <dbReference type="EMBL" id="GFR90145.1"/>
    </source>
</evidence>
<proteinExistence type="predicted"/>
<dbReference type="EMBL" id="BMAT01001673">
    <property type="protein sequence ID" value="GFR90145.1"/>
    <property type="molecule type" value="Genomic_DNA"/>
</dbReference>
<keyword evidence="2" id="KW-1185">Reference proteome</keyword>
<comment type="caution">
    <text evidence="1">The sequence shown here is derived from an EMBL/GenBank/DDBJ whole genome shotgun (WGS) entry which is preliminary data.</text>
</comment>
<name>A0AAV4GYB3_9GAST</name>
<dbReference type="AlphaFoldDB" id="A0AAV4GYB3"/>
<organism evidence="1 2">
    <name type="scientific">Elysia marginata</name>
    <dbReference type="NCBI Taxonomy" id="1093978"/>
    <lineage>
        <taxon>Eukaryota</taxon>
        <taxon>Metazoa</taxon>
        <taxon>Spiralia</taxon>
        <taxon>Lophotrochozoa</taxon>
        <taxon>Mollusca</taxon>
        <taxon>Gastropoda</taxon>
        <taxon>Heterobranchia</taxon>
        <taxon>Euthyneura</taxon>
        <taxon>Panpulmonata</taxon>
        <taxon>Sacoglossa</taxon>
        <taxon>Placobranchoidea</taxon>
        <taxon>Plakobranchidae</taxon>
        <taxon>Elysia</taxon>
    </lineage>
</organism>
<reference evidence="1 2" key="1">
    <citation type="journal article" date="2021" name="Elife">
        <title>Chloroplast acquisition without the gene transfer in kleptoplastic sea slugs, Plakobranchus ocellatus.</title>
        <authorList>
            <person name="Maeda T."/>
            <person name="Takahashi S."/>
            <person name="Yoshida T."/>
            <person name="Shimamura S."/>
            <person name="Takaki Y."/>
            <person name="Nagai Y."/>
            <person name="Toyoda A."/>
            <person name="Suzuki Y."/>
            <person name="Arimoto A."/>
            <person name="Ishii H."/>
            <person name="Satoh N."/>
            <person name="Nishiyama T."/>
            <person name="Hasebe M."/>
            <person name="Maruyama T."/>
            <person name="Minagawa J."/>
            <person name="Obokata J."/>
            <person name="Shigenobu S."/>
        </authorList>
    </citation>
    <scope>NUCLEOTIDE SEQUENCE [LARGE SCALE GENOMIC DNA]</scope>
</reference>
<protein>
    <submittedName>
        <fullName evidence="1">Uncharacterized protein</fullName>
    </submittedName>
</protein>
<accession>A0AAV4GYB3</accession>